<dbReference type="OrthoDB" id="9795496at2"/>
<keyword evidence="5 6" id="KW-0472">Membrane</keyword>
<feature type="transmembrane region" description="Helical" evidence="6">
    <location>
        <begin position="91"/>
        <end position="109"/>
    </location>
</feature>
<dbReference type="FunFam" id="1.20.1260.100:FF:000001">
    <property type="entry name" value="translocator protein 2"/>
    <property type="match status" value="1"/>
</dbReference>
<keyword evidence="8" id="KW-1185">Reference proteome</keyword>
<sequence>MTATATQTAPARPGAAVQAGVLLLFLAICVGVEWSASVVTRPAVEGWYQALPKPAWTPPDIAFPIVWTILYVLMAVAAWLAWRAAPRLSHWPLAIFGVQLALNAAWSYVFFGFGWIAGGFVVILALALAIAATIVAFSRVSRTAAWLLVPYQLWVLYAATLNGGIVQLAA</sequence>
<feature type="transmembrane region" description="Helical" evidence="6">
    <location>
        <begin position="21"/>
        <end position="41"/>
    </location>
</feature>
<feature type="transmembrane region" description="Helical" evidence="6">
    <location>
        <begin position="115"/>
        <end position="137"/>
    </location>
</feature>
<name>A0A1G7LBC6_9PROT</name>
<comment type="subcellular location">
    <subcellularLocation>
        <location evidence="1">Membrane</location>
        <topology evidence="1">Multi-pass membrane protein</topology>
    </subcellularLocation>
</comment>
<dbReference type="PANTHER" id="PTHR10057">
    <property type="entry name" value="PERIPHERAL-TYPE BENZODIAZEPINE RECEPTOR"/>
    <property type="match status" value="1"/>
</dbReference>
<comment type="similarity">
    <text evidence="2">Belongs to the TspO/BZRP family.</text>
</comment>
<reference evidence="7 8" key="1">
    <citation type="submission" date="2016-10" db="EMBL/GenBank/DDBJ databases">
        <authorList>
            <person name="de Groot N.N."/>
        </authorList>
    </citation>
    <scope>NUCLEOTIDE SEQUENCE [LARGE SCALE GENOMIC DNA]</scope>
    <source>
        <strain evidence="7 8">DSM 25584</strain>
    </source>
</reference>
<evidence type="ECO:0000256" key="2">
    <source>
        <dbReference type="ARBA" id="ARBA00007524"/>
    </source>
</evidence>
<feature type="transmembrane region" description="Helical" evidence="6">
    <location>
        <begin position="144"/>
        <end position="169"/>
    </location>
</feature>
<dbReference type="EMBL" id="FNCE01000001">
    <property type="protein sequence ID" value="SDF46711.1"/>
    <property type="molecule type" value="Genomic_DNA"/>
</dbReference>
<evidence type="ECO:0000256" key="4">
    <source>
        <dbReference type="ARBA" id="ARBA00022989"/>
    </source>
</evidence>
<dbReference type="STRING" id="1082479.SAMN05216241_101186"/>
<dbReference type="Proteomes" id="UP000199415">
    <property type="component" value="Unassembled WGS sequence"/>
</dbReference>
<dbReference type="PIRSF" id="PIRSF005859">
    <property type="entry name" value="PBR"/>
    <property type="match status" value="1"/>
</dbReference>
<organism evidence="7 8">
    <name type="scientific">Limimonas halophila</name>
    <dbReference type="NCBI Taxonomy" id="1082479"/>
    <lineage>
        <taxon>Bacteria</taxon>
        <taxon>Pseudomonadati</taxon>
        <taxon>Pseudomonadota</taxon>
        <taxon>Alphaproteobacteria</taxon>
        <taxon>Rhodospirillales</taxon>
        <taxon>Rhodovibrionaceae</taxon>
        <taxon>Limimonas</taxon>
    </lineage>
</organism>
<feature type="transmembrane region" description="Helical" evidence="6">
    <location>
        <begin position="61"/>
        <end position="82"/>
    </location>
</feature>
<evidence type="ECO:0000313" key="7">
    <source>
        <dbReference type="EMBL" id="SDF46711.1"/>
    </source>
</evidence>
<dbReference type="RefSeq" id="WP_090018237.1">
    <property type="nucleotide sequence ID" value="NZ_FNCE01000001.1"/>
</dbReference>
<dbReference type="PANTHER" id="PTHR10057:SF0">
    <property type="entry name" value="TRANSLOCATOR PROTEIN"/>
    <property type="match status" value="1"/>
</dbReference>
<keyword evidence="4 6" id="KW-1133">Transmembrane helix</keyword>
<evidence type="ECO:0000313" key="8">
    <source>
        <dbReference type="Proteomes" id="UP000199415"/>
    </source>
</evidence>
<dbReference type="GO" id="GO:0033013">
    <property type="term" value="P:tetrapyrrole metabolic process"/>
    <property type="evidence" value="ECO:0007669"/>
    <property type="project" value="UniProtKB-ARBA"/>
</dbReference>
<dbReference type="CDD" id="cd15904">
    <property type="entry name" value="TSPO_MBR"/>
    <property type="match status" value="1"/>
</dbReference>
<evidence type="ECO:0000256" key="6">
    <source>
        <dbReference type="SAM" id="Phobius"/>
    </source>
</evidence>
<dbReference type="Gene3D" id="1.20.1260.100">
    <property type="entry name" value="TspO/MBR protein"/>
    <property type="match status" value="1"/>
</dbReference>
<dbReference type="InterPro" id="IPR004307">
    <property type="entry name" value="TspO_MBR"/>
</dbReference>
<accession>A0A1G7LBC6</accession>
<proteinExistence type="inferred from homology"/>
<dbReference type="InterPro" id="IPR038330">
    <property type="entry name" value="TspO/MBR-related_sf"/>
</dbReference>
<protein>
    <submittedName>
        <fullName evidence="7">TspO and MBR related proteins</fullName>
    </submittedName>
</protein>
<dbReference type="GO" id="GO:0016020">
    <property type="term" value="C:membrane"/>
    <property type="evidence" value="ECO:0007669"/>
    <property type="project" value="UniProtKB-SubCell"/>
</dbReference>
<dbReference type="Pfam" id="PF03073">
    <property type="entry name" value="TspO_MBR"/>
    <property type="match status" value="1"/>
</dbReference>
<evidence type="ECO:0000256" key="1">
    <source>
        <dbReference type="ARBA" id="ARBA00004141"/>
    </source>
</evidence>
<dbReference type="AlphaFoldDB" id="A0A1G7LBC6"/>
<keyword evidence="3 6" id="KW-0812">Transmembrane</keyword>
<evidence type="ECO:0000256" key="3">
    <source>
        <dbReference type="ARBA" id="ARBA00022692"/>
    </source>
</evidence>
<evidence type="ECO:0000256" key="5">
    <source>
        <dbReference type="ARBA" id="ARBA00023136"/>
    </source>
</evidence>
<gene>
    <name evidence="7" type="ORF">SAMN05216241_101186</name>
</gene>